<dbReference type="Proteomes" id="UP001164803">
    <property type="component" value="Chromosome"/>
</dbReference>
<organism evidence="1 2">
    <name type="scientific">Alicyclobacillus dauci</name>
    <dbReference type="NCBI Taxonomy" id="1475485"/>
    <lineage>
        <taxon>Bacteria</taxon>
        <taxon>Bacillati</taxon>
        <taxon>Bacillota</taxon>
        <taxon>Bacilli</taxon>
        <taxon>Bacillales</taxon>
        <taxon>Alicyclobacillaceae</taxon>
        <taxon>Alicyclobacillus</taxon>
    </lineage>
</organism>
<gene>
    <name evidence="1" type="ORF">NZD86_13200</name>
</gene>
<name>A0ABY6YXK8_9BACL</name>
<evidence type="ECO:0000313" key="2">
    <source>
        <dbReference type="Proteomes" id="UP001164803"/>
    </source>
</evidence>
<reference evidence="1" key="1">
    <citation type="submission" date="2022-08" db="EMBL/GenBank/DDBJ databases">
        <title>Alicyclobacillus dauci DSM2870, complete genome.</title>
        <authorList>
            <person name="Wang Q."/>
            <person name="Cai R."/>
            <person name="Wang Z."/>
        </authorList>
    </citation>
    <scope>NUCLEOTIDE SEQUENCE</scope>
    <source>
        <strain evidence="1">DSM 28700</strain>
    </source>
</reference>
<protein>
    <submittedName>
        <fullName evidence="1">Uncharacterized protein</fullName>
    </submittedName>
</protein>
<proteinExistence type="predicted"/>
<dbReference type="RefSeq" id="WP_268042335.1">
    <property type="nucleotide sequence ID" value="NZ_CP104064.1"/>
</dbReference>
<sequence length="168" mass="18529">MKSQLRESPPININVQVISHCSGIFISDSNVIYGWSSHGKDNIGFGSLDSSNFIKNNATFIFDSDYADTLIDDRDVHAFVQNQKKEPSTQIIGFDKINVNSMQQNSGVFVGQSNINGQDTHEKENVGYGSVYGTNNRSLGNVSVVHDPDLVDGVIHDQDYKQGIFLNS</sequence>
<dbReference type="EMBL" id="CP104064">
    <property type="protein sequence ID" value="WAH35266.1"/>
    <property type="molecule type" value="Genomic_DNA"/>
</dbReference>
<evidence type="ECO:0000313" key="1">
    <source>
        <dbReference type="EMBL" id="WAH35266.1"/>
    </source>
</evidence>
<accession>A0ABY6YXK8</accession>
<keyword evidence="2" id="KW-1185">Reference proteome</keyword>